<evidence type="ECO:0000313" key="5">
    <source>
        <dbReference type="Proteomes" id="UP001207337"/>
    </source>
</evidence>
<sequence length="393" mass="43762">MDWKKTLLICFIILIAGLALTTLIFSTEPTATQTGATQETAMLVDVTSVQQGNFRPTIKAMGTVEAAQDIMLSPRVNGEVIERSPSFTPGGYVEKGEVLLQIDSTDYRNTLQQRKSELRQAQSDLNLEMGRQEAAQSEYRIFGDTLTEENEARILRQPQLNAVKASVESAQAAVDQAEAELQRTTIRAPFDAHILSRNVNVGSQVAAGEQLGRLVGLDEYWVEATVPVSELRWLNFAETSESEGSEVKIRNRTAWEEGEFREGHLDKMMGALAEQTRLARVLISVPDPLAYHTENADLPKLMIGSFVEATLQGEELTNVIRLNRDFIRTDDTVWIMEDQQLHIKNVDIVFRDEQYAYIANGLNKQDQVVTTNLTTVAEGAPLRLEATDSTSSE</sequence>
<evidence type="ECO:0000256" key="1">
    <source>
        <dbReference type="ARBA" id="ARBA00009477"/>
    </source>
</evidence>
<dbReference type="Gene3D" id="1.10.287.470">
    <property type="entry name" value="Helix hairpin bin"/>
    <property type="match status" value="1"/>
</dbReference>
<protein>
    <submittedName>
        <fullName evidence="4">Efflux RND transporter periplasmic adaptor subunit</fullName>
    </submittedName>
</protein>
<dbReference type="Gene3D" id="2.40.30.170">
    <property type="match status" value="1"/>
</dbReference>
<name>A0ABT3Q0C0_9BACT</name>
<feature type="coiled-coil region" evidence="2">
    <location>
        <begin position="160"/>
        <end position="187"/>
    </location>
</feature>
<proteinExistence type="inferred from homology"/>
<accession>A0ABT3Q0C0</accession>
<comment type="caution">
    <text evidence="4">The sequence shown here is derived from an EMBL/GenBank/DDBJ whole genome shotgun (WGS) entry which is preliminary data.</text>
</comment>
<dbReference type="NCBIfam" id="TIGR01730">
    <property type="entry name" value="RND_mfp"/>
    <property type="match status" value="1"/>
</dbReference>
<dbReference type="InterPro" id="IPR058647">
    <property type="entry name" value="BSH_CzcB-like"/>
</dbReference>
<dbReference type="RefSeq" id="WP_265790300.1">
    <property type="nucleotide sequence ID" value="NZ_BAABRS010000003.1"/>
</dbReference>
<dbReference type="SUPFAM" id="SSF111369">
    <property type="entry name" value="HlyD-like secretion proteins"/>
    <property type="match status" value="1"/>
</dbReference>
<evidence type="ECO:0000256" key="2">
    <source>
        <dbReference type="SAM" id="Coils"/>
    </source>
</evidence>
<dbReference type="InterPro" id="IPR006143">
    <property type="entry name" value="RND_pump_MFP"/>
</dbReference>
<dbReference type="EMBL" id="JAJNDC010000003">
    <property type="protein sequence ID" value="MCW9713532.1"/>
    <property type="molecule type" value="Genomic_DNA"/>
</dbReference>
<dbReference type="PANTHER" id="PTHR30469">
    <property type="entry name" value="MULTIDRUG RESISTANCE PROTEIN MDTA"/>
    <property type="match status" value="1"/>
</dbReference>
<keyword evidence="5" id="KW-1185">Reference proteome</keyword>
<feature type="domain" description="CzcB-like barrel-sandwich hybrid" evidence="3">
    <location>
        <begin position="72"/>
        <end position="211"/>
    </location>
</feature>
<dbReference type="Pfam" id="PF25973">
    <property type="entry name" value="BSH_CzcB"/>
    <property type="match status" value="1"/>
</dbReference>
<evidence type="ECO:0000259" key="3">
    <source>
        <dbReference type="Pfam" id="PF25973"/>
    </source>
</evidence>
<organism evidence="4 5">
    <name type="scientific">Fodinibius salicampi</name>
    <dbReference type="NCBI Taxonomy" id="1920655"/>
    <lineage>
        <taxon>Bacteria</taxon>
        <taxon>Pseudomonadati</taxon>
        <taxon>Balneolota</taxon>
        <taxon>Balneolia</taxon>
        <taxon>Balneolales</taxon>
        <taxon>Balneolaceae</taxon>
        <taxon>Fodinibius</taxon>
    </lineage>
</organism>
<keyword evidence="2" id="KW-0175">Coiled coil</keyword>
<reference evidence="4 5" key="1">
    <citation type="submission" date="2021-11" db="EMBL/GenBank/DDBJ databases">
        <title>Aliifidinibius sp. nov., a new bacterium isolated from saline soil.</title>
        <authorList>
            <person name="Galisteo C."/>
            <person name="De La Haba R."/>
            <person name="Sanchez-Porro C."/>
            <person name="Ventosa A."/>
        </authorList>
    </citation>
    <scope>NUCLEOTIDE SEQUENCE [LARGE SCALE GENOMIC DNA]</scope>
    <source>
        <strain evidence="4 5">KACC 190600</strain>
    </source>
</reference>
<gene>
    <name evidence="4" type="ORF">LQ318_11525</name>
</gene>
<dbReference type="Gene3D" id="2.40.50.100">
    <property type="match status" value="1"/>
</dbReference>
<dbReference type="PANTHER" id="PTHR30469:SF12">
    <property type="entry name" value="MULTIDRUG RESISTANCE PROTEIN MDTA"/>
    <property type="match status" value="1"/>
</dbReference>
<comment type="similarity">
    <text evidence="1">Belongs to the membrane fusion protein (MFP) (TC 8.A.1) family.</text>
</comment>
<dbReference type="Proteomes" id="UP001207337">
    <property type="component" value="Unassembled WGS sequence"/>
</dbReference>
<evidence type="ECO:0000313" key="4">
    <source>
        <dbReference type="EMBL" id="MCW9713532.1"/>
    </source>
</evidence>
<dbReference type="Gene3D" id="2.40.420.20">
    <property type="match status" value="1"/>
</dbReference>